<keyword evidence="2" id="KW-1185">Reference proteome</keyword>
<dbReference type="AlphaFoldDB" id="F0SKT4"/>
<dbReference type="NCBIfam" id="NF033449">
    <property type="entry name" value="BREX_PglZ_3"/>
    <property type="match status" value="1"/>
</dbReference>
<dbReference type="Proteomes" id="UP000006860">
    <property type="component" value="Chromosome"/>
</dbReference>
<name>F0SKT4_RUBBR</name>
<dbReference type="SUPFAM" id="SSF53649">
    <property type="entry name" value="Alkaline phosphatase-like"/>
    <property type="match status" value="1"/>
</dbReference>
<dbReference type="RefSeq" id="WP_013627487.1">
    <property type="nucleotide sequence ID" value="NC_015174.1"/>
</dbReference>
<gene>
    <name evidence="1" type="ordered locus">Plabr_1138</name>
</gene>
<evidence type="ECO:0000313" key="1">
    <source>
        <dbReference type="EMBL" id="ADY58754.1"/>
    </source>
</evidence>
<dbReference type="KEGG" id="pbs:Plabr_1138"/>
<dbReference type="Pfam" id="PF08665">
    <property type="entry name" value="PglZ"/>
    <property type="match status" value="1"/>
</dbReference>
<dbReference type="InterPro" id="IPR017850">
    <property type="entry name" value="Alkaline_phosphatase_core_sf"/>
</dbReference>
<accession>F0SKT4</accession>
<proteinExistence type="predicted"/>
<organism evidence="1 2">
    <name type="scientific">Rubinisphaera brasiliensis (strain ATCC 49424 / DSM 5305 / JCM 21570 / IAM 15109 / NBRC 103401 / IFAM 1448)</name>
    <name type="common">Planctomyces brasiliensis</name>
    <dbReference type="NCBI Taxonomy" id="756272"/>
    <lineage>
        <taxon>Bacteria</taxon>
        <taxon>Pseudomonadati</taxon>
        <taxon>Planctomycetota</taxon>
        <taxon>Planctomycetia</taxon>
        <taxon>Planctomycetales</taxon>
        <taxon>Planctomycetaceae</taxon>
        <taxon>Rubinisphaera</taxon>
    </lineage>
</organism>
<reference evidence="2" key="1">
    <citation type="submission" date="2011-02" db="EMBL/GenBank/DDBJ databases">
        <title>The complete genome of Planctomyces brasiliensis DSM 5305.</title>
        <authorList>
            <person name="Lucas S."/>
            <person name="Copeland A."/>
            <person name="Lapidus A."/>
            <person name="Bruce D."/>
            <person name="Goodwin L."/>
            <person name="Pitluck S."/>
            <person name="Kyrpides N."/>
            <person name="Mavromatis K."/>
            <person name="Pagani I."/>
            <person name="Ivanova N."/>
            <person name="Ovchinnikova G."/>
            <person name="Lu M."/>
            <person name="Detter J.C."/>
            <person name="Han C."/>
            <person name="Land M."/>
            <person name="Hauser L."/>
            <person name="Markowitz V."/>
            <person name="Cheng J.-F."/>
            <person name="Hugenholtz P."/>
            <person name="Woyke T."/>
            <person name="Wu D."/>
            <person name="Tindall B."/>
            <person name="Pomrenke H.G."/>
            <person name="Brambilla E."/>
            <person name="Klenk H.-P."/>
            <person name="Eisen J.A."/>
        </authorList>
    </citation>
    <scope>NUCLEOTIDE SEQUENCE [LARGE SCALE GENOMIC DNA]</scope>
    <source>
        <strain evidence="2">ATCC 49424 / DSM 5305 / JCM 21570 / NBRC 103401 / IFAM 1448</strain>
    </source>
</reference>
<dbReference type="eggNOG" id="COG1524">
    <property type="taxonomic scope" value="Bacteria"/>
</dbReference>
<dbReference type="HOGENOM" id="CLU_030086_0_0_0"/>
<evidence type="ECO:0000313" key="2">
    <source>
        <dbReference type="Proteomes" id="UP000006860"/>
    </source>
</evidence>
<sequence length="649" mass="73651">MADWRDSILKEFKRDISRLTLVSDPDGLLTEERTLATIKERGFDLIPFEDSIAFRYAYESKYRTIWDEGKKTDLVVVLRSEGDLESLPSDLYHAGRPLEFSLHKLFPNLNYPVLRALDSSHLDALFEAYQQQQGSVLAENGTKEFILTHCFRIVPRLISTPVALLKELLSMHSRGASIPDMLIDHLLSSLEGKSEFKDWPLREIVSNREALHRFLQEQWPVYLKSLTGGPAGLVPFDHQDVRAYVDTLFLEGQLKPVAVKDSESLPTWAQIGVKHDPQADALKRLKGLIDLCEKSLPSTDAPHKDWQKFARTWAESVVLRWQLDASVSSTDQQSWSDLHESIEDRFAEWMLSRFASLHSLPYRPEPVMVHRIPDYLAWVRAENNLSKVALVVADGLALDQWLLLRRCLDEKQVSWRFVEETAIFAWVPTLTSVSRQSIFSGLIPHLYSDSLYDTSREPKHWEKFWEDEGVSRDAIEYAKMVESGQSENLDLCLQNPHLNVLGIVVNTVDKIMHGEHQGTVGMHDAILRWADDAISVVDRLLDEGFEVFLTADHGNVAAAGMGLPREGVLVEVGGKRARIYESANVREEAKSEYPESIEWPNIGLPPECHVLLPKGLRAFTPEGKRVVSHGGIALEEVVVPFVWIAKDEV</sequence>
<dbReference type="STRING" id="756272.Plabr_1138"/>
<dbReference type="EMBL" id="CP002546">
    <property type="protein sequence ID" value="ADY58754.1"/>
    <property type="molecule type" value="Genomic_DNA"/>
</dbReference>
<protein>
    <submittedName>
        <fullName evidence="1">PglZ domain protein</fullName>
    </submittedName>
</protein>